<dbReference type="EMBL" id="AMAH01000083">
    <property type="protein sequence ID" value="EJX53822.1"/>
    <property type="molecule type" value="Genomic_DNA"/>
</dbReference>
<organism evidence="1 2">
    <name type="scientific">Enterococcus faecium R496</name>
    <dbReference type="NCBI Taxonomy" id="1134836"/>
    <lineage>
        <taxon>Bacteria</taxon>
        <taxon>Bacillati</taxon>
        <taxon>Bacillota</taxon>
        <taxon>Bacilli</taxon>
        <taxon>Lactobacillales</taxon>
        <taxon>Enterococcaceae</taxon>
        <taxon>Enterococcus</taxon>
    </lineage>
</organism>
<dbReference type="Proteomes" id="UP000006402">
    <property type="component" value="Unassembled WGS sequence"/>
</dbReference>
<protein>
    <submittedName>
        <fullName evidence="1">Uncharacterized protein</fullName>
    </submittedName>
</protein>
<name>A0AAV3GXI0_ENTFC</name>
<evidence type="ECO:0000313" key="1">
    <source>
        <dbReference type="EMBL" id="EJX53822.1"/>
    </source>
</evidence>
<sequence>MNFCPLFYFQHKSAWWVVRLQQERKNANESANADLDKTVAQRDLAFYNKFRDIPVSLFGVIRGKELPLTLEN</sequence>
<dbReference type="AlphaFoldDB" id="A0AAV3GXI0"/>
<reference evidence="1 2" key="1">
    <citation type="submission" date="2012-04" db="EMBL/GenBank/DDBJ databases">
        <authorList>
            <person name="Weinstock G."/>
            <person name="Sodergren E."/>
            <person name="Lobos E.A."/>
            <person name="Fulton L."/>
            <person name="Fulton R."/>
            <person name="Courtney L."/>
            <person name="Fronick C."/>
            <person name="O'Laughlin M."/>
            <person name="Godfrey J."/>
            <person name="Wilson R.M."/>
            <person name="Miner T."/>
            <person name="Farmer C."/>
            <person name="Delehaunty K."/>
            <person name="Cordes M."/>
            <person name="Minx P."/>
            <person name="Tomlinson C."/>
            <person name="Chen J."/>
            <person name="Wollam A."/>
            <person name="Pepin K.H."/>
            <person name="Bhonagiri V."/>
            <person name="Zhang X."/>
            <person name="Suruliraj S."/>
            <person name="Warren W."/>
            <person name="Mitreva M."/>
            <person name="Mardis E.R."/>
            <person name="Wilson R.K."/>
        </authorList>
    </citation>
    <scope>NUCLEOTIDE SEQUENCE [LARGE SCALE GENOMIC DNA]</scope>
    <source>
        <strain evidence="1 2">R496</strain>
    </source>
</reference>
<proteinExistence type="predicted"/>
<comment type="caution">
    <text evidence="1">The sequence shown here is derived from an EMBL/GenBank/DDBJ whole genome shotgun (WGS) entry which is preliminary data.</text>
</comment>
<evidence type="ECO:0000313" key="2">
    <source>
        <dbReference type="Proteomes" id="UP000006402"/>
    </source>
</evidence>
<accession>A0AAV3GXI0</accession>
<gene>
    <name evidence="1" type="ORF">HMPREF1378_01063</name>
</gene>